<protein>
    <recommendedName>
        <fullName evidence="4">Thioredoxin domain-containing protein</fullName>
    </recommendedName>
</protein>
<name>A0AAN8RRV7_9PEZI</name>
<keyword evidence="3" id="KW-1185">Reference proteome</keyword>
<evidence type="ECO:0000256" key="1">
    <source>
        <dbReference type="SAM" id="MobiDB-lite"/>
    </source>
</evidence>
<accession>A0AAN8RRV7</accession>
<sequence length="282" mass="31490">MSSTPTREYLNTTTLKSEMASFSSPAANPELSPLPKIGDHFPESDQLPQLRSLSNRPVLITFLRHCGCPFAEKAFQAFRSLSDSNPDTTFIAISHSNKEDTEEWVVSVGGTGDVEIIVDPERTLYAKWGLGFSSYWANIGPVTMWKALKLGSDELIYNRPTKSGYRWQTAGSFAVDVDGTVRWVYVSRNAPDIANFEDGLRAIGKGVKKGRRARKSQEDHAHRKNQEDVQRKSQEDVQDKSQEETKKTQEDTEKKGEETSLKKGQDEEEIHGSSPSTAAFTV</sequence>
<evidence type="ECO:0008006" key="4">
    <source>
        <dbReference type="Google" id="ProtNLM"/>
    </source>
</evidence>
<dbReference type="Proteomes" id="UP001313282">
    <property type="component" value="Unassembled WGS sequence"/>
</dbReference>
<organism evidence="2 3">
    <name type="scientific">Orbilia javanica</name>
    <dbReference type="NCBI Taxonomy" id="47235"/>
    <lineage>
        <taxon>Eukaryota</taxon>
        <taxon>Fungi</taxon>
        <taxon>Dikarya</taxon>
        <taxon>Ascomycota</taxon>
        <taxon>Pezizomycotina</taxon>
        <taxon>Orbiliomycetes</taxon>
        <taxon>Orbiliales</taxon>
        <taxon>Orbiliaceae</taxon>
        <taxon>Orbilia</taxon>
    </lineage>
</organism>
<comment type="caution">
    <text evidence="2">The sequence shown here is derived from an EMBL/GenBank/DDBJ whole genome shotgun (WGS) entry which is preliminary data.</text>
</comment>
<feature type="region of interest" description="Disordered" evidence="1">
    <location>
        <begin position="207"/>
        <end position="282"/>
    </location>
</feature>
<dbReference type="PANTHER" id="PTHR42336:SF1">
    <property type="entry name" value="ALKYL HYDROPEROXIDE REDUCTASE SUBUNIT C_ THIOL SPECIFIC ANTIOXIDANT DOMAIN-CONTAINING PROTEIN"/>
    <property type="match status" value="1"/>
</dbReference>
<feature type="region of interest" description="Disordered" evidence="1">
    <location>
        <begin position="20"/>
        <end position="39"/>
    </location>
</feature>
<feature type="compositionally biased region" description="Basic and acidic residues" evidence="1">
    <location>
        <begin position="215"/>
        <end position="265"/>
    </location>
</feature>
<evidence type="ECO:0000313" key="3">
    <source>
        <dbReference type="Proteomes" id="UP001313282"/>
    </source>
</evidence>
<feature type="compositionally biased region" description="Polar residues" evidence="1">
    <location>
        <begin position="273"/>
        <end position="282"/>
    </location>
</feature>
<dbReference type="InterPro" id="IPR032801">
    <property type="entry name" value="PXL2A/B/C"/>
</dbReference>
<dbReference type="Pfam" id="PF13911">
    <property type="entry name" value="AhpC-TSA_2"/>
    <property type="match status" value="1"/>
</dbReference>
<dbReference type="PANTHER" id="PTHR42336">
    <property type="entry name" value="THIOREDOXIN DOMAIN-CONTAINING PROTEIN-RELATED"/>
    <property type="match status" value="1"/>
</dbReference>
<dbReference type="SUPFAM" id="SSF52833">
    <property type="entry name" value="Thioredoxin-like"/>
    <property type="match status" value="1"/>
</dbReference>
<dbReference type="EMBL" id="JAVHNR010000001">
    <property type="protein sequence ID" value="KAK6356386.1"/>
    <property type="molecule type" value="Genomic_DNA"/>
</dbReference>
<dbReference type="InterPro" id="IPR036249">
    <property type="entry name" value="Thioredoxin-like_sf"/>
</dbReference>
<gene>
    <name evidence="2" type="ORF">TWF718_000747</name>
</gene>
<dbReference type="AlphaFoldDB" id="A0AAN8RRV7"/>
<proteinExistence type="predicted"/>
<evidence type="ECO:0000313" key="2">
    <source>
        <dbReference type="EMBL" id="KAK6356386.1"/>
    </source>
</evidence>
<reference evidence="2 3" key="1">
    <citation type="submission" date="2019-10" db="EMBL/GenBank/DDBJ databases">
        <authorList>
            <person name="Palmer J.M."/>
        </authorList>
    </citation>
    <scope>NUCLEOTIDE SEQUENCE [LARGE SCALE GENOMIC DNA]</scope>
    <source>
        <strain evidence="2 3">TWF718</strain>
    </source>
</reference>
<dbReference type="Gene3D" id="3.40.30.10">
    <property type="entry name" value="Glutaredoxin"/>
    <property type="match status" value="1"/>
</dbReference>